<feature type="transmembrane region" description="Helical" evidence="1">
    <location>
        <begin position="120"/>
        <end position="141"/>
    </location>
</feature>
<comment type="caution">
    <text evidence="2">The sequence shown here is derived from an EMBL/GenBank/DDBJ whole genome shotgun (WGS) entry which is preliminary data.</text>
</comment>
<protein>
    <submittedName>
        <fullName evidence="2">Uncharacterized protein</fullName>
    </submittedName>
</protein>
<sequence>MEKMKLFAGILLFGSLWGFSECIIGSSLRDANLPAGAIMTGVFAIMFMTMSRMLYRQRGMQLGMGLVAGALRLFNPFGGCFICSAIAIVAEGVIFEIIWYKMSLDLQELKLPKLSISMGITTTYVLYVGGYIITQILTPILSSAGFYLENLLVFIPQILASGLLAAIIGGITVPAVLATKKLGTYQDIILFDHRHAFRICCLFLLF</sequence>
<dbReference type="AlphaFoldDB" id="X1B069"/>
<organism evidence="2">
    <name type="scientific">marine sediment metagenome</name>
    <dbReference type="NCBI Taxonomy" id="412755"/>
    <lineage>
        <taxon>unclassified sequences</taxon>
        <taxon>metagenomes</taxon>
        <taxon>ecological metagenomes</taxon>
    </lineage>
</organism>
<feature type="transmembrane region" description="Helical" evidence="1">
    <location>
        <begin position="153"/>
        <end position="177"/>
    </location>
</feature>
<name>X1B069_9ZZZZ</name>
<proteinExistence type="predicted"/>
<accession>X1B069</accession>
<reference evidence="2" key="1">
    <citation type="journal article" date="2014" name="Front. Microbiol.">
        <title>High frequency of phylogenetically diverse reductive dehalogenase-homologous genes in deep subseafloor sedimentary metagenomes.</title>
        <authorList>
            <person name="Kawai M."/>
            <person name="Futagami T."/>
            <person name="Toyoda A."/>
            <person name="Takaki Y."/>
            <person name="Nishi S."/>
            <person name="Hori S."/>
            <person name="Arai W."/>
            <person name="Tsubouchi T."/>
            <person name="Morono Y."/>
            <person name="Uchiyama I."/>
            <person name="Ito T."/>
            <person name="Fujiyama A."/>
            <person name="Inagaki F."/>
            <person name="Takami H."/>
        </authorList>
    </citation>
    <scope>NUCLEOTIDE SEQUENCE</scope>
    <source>
        <strain evidence="2">Expedition CK06-06</strain>
    </source>
</reference>
<feature type="transmembrane region" description="Helical" evidence="1">
    <location>
        <begin position="76"/>
        <end position="100"/>
    </location>
</feature>
<keyword evidence="1" id="KW-1133">Transmembrane helix</keyword>
<gene>
    <name evidence="2" type="ORF">S01H4_34657</name>
</gene>
<feature type="transmembrane region" description="Helical" evidence="1">
    <location>
        <begin position="32"/>
        <end position="55"/>
    </location>
</feature>
<evidence type="ECO:0000313" key="2">
    <source>
        <dbReference type="EMBL" id="GAG74777.1"/>
    </source>
</evidence>
<dbReference type="EMBL" id="BART01018353">
    <property type="protein sequence ID" value="GAG74777.1"/>
    <property type="molecule type" value="Genomic_DNA"/>
</dbReference>
<evidence type="ECO:0000256" key="1">
    <source>
        <dbReference type="SAM" id="Phobius"/>
    </source>
</evidence>
<keyword evidence="1" id="KW-0472">Membrane</keyword>
<keyword evidence="1" id="KW-0812">Transmembrane</keyword>